<keyword evidence="2" id="KW-1185">Reference proteome</keyword>
<sequence length="74" mass="8773">MDVFVADPLKEMAVDREDWVQNKLSRWQEFASDVQFHDVPGEHYSILDETNVLRFAEKLKEVLEAREGPLRREL</sequence>
<accession>A0AAD8UKQ4</accession>
<dbReference type="InterPro" id="IPR029058">
    <property type="entry name" value="AB_hydrolase_fold"/>
</dbReference>
<gene>
    <name evidence="1" type="ORF">BDZ83DRAFT_626747</name>
</gene>
<evidence type="ECO:0000313" key="1">
    <source>
        <dbReference type="EMBL" id="KAK1723308.1"/>
    </source>
</evidence>
<proteinExistence type="predicted"/>
<organism evidence="1 2">
    <name type="scientific">Glomerella acutata</name>
    <name type="common">Colletotrichum acutatum</name>
    <dbReference type="NCBI Taxonomy" id="27357"/>
    <lineage>
        <taxon>Eukaryota</taxon>
        <taxon>Fungi</taxon>
        <taxon>Dikarya</taxon>
        <taxon>Ascomycota</taxon>
        <taxon>Pezizomycotina</taxon>
        <taxon>Sordariomycetes</taxon>
        <taxon>Hypocreomycetidae</taxon>
        <taxon>Glomerellales</taxon>
        <taxon>Glomerellaceae</taxon>
        <taxon>Colletotrichum</taxon>
        <taxon>Colletotrichum acutatum species complex</taxon>
    </lineage>
</organism>
<dbReference type="SUPFAM" id="SSF53474">
    <property type="entry name" value="alpha/beta-Hydrolases"/>
    <property type="match status" value="1"/>
</dbReference>
<protein>
    <submittedName>
        <fullName evidence="1">Uncharacterized protein</fullName>
    </submittedName>
</protein>
<dbReference type="EMBL" id="JAHMHS010000067">
    <property type="protein sequence ID" value="KAK1723308.1"/>
    <property type="molecule type" value="Genomic_DNA"/>
</dbReference>
<evidence type="ECO:0000313" key="2">
    <source>
        <dbReference type="Proteomes" id="UP001244207"/>
    </source>
</evidence>
<dbReference type="RefSeq" id="XP_060363363.1">
    <property type="nucleotide sequence ID" value="XM_060508586.1"/>
</dbReference>
<dbReference type="GeneID" id="85392485"/>
<dbReference type="Proteomes" id="UP001244207">
    <property type="component" value="Unassembled WGS sequence"/>
</dbReference>
<name>A0AAD8UKQ4_GLOAC</name>
<dbReference type="AlphaFoldDB" id="A0AAD8UKQ4"/>
<comment type="caution">
    <text evidence="1">The sequence shown here is derived from an EMBL/GenBank/DDBJ whole genome shotgun (WGS) entry which is preliminary data.</text>
</comment>
<dbReference type="Gene3D" id="3.40.50.1820">
    <property type="entry name" value="alpha/beta hydrolase"/>
    <property type="match status" value="1"/>
</dbReference>
<reference evidence="1" key="1">
    <citation type="submission" date="2021-12" db="EMBL/GenBank/DDBJ databases">
        <title>Comparative genomics, transcriptomics and evolutionary studies reveal genomic signatures of adaptation to plant cell wall in hemibiotrophic fungi.</title>
        <authorList>
            <consortium name="DOE Joint Genome Institute"/>
            <person name="Baroncelli R."/>
            <person name="Diaz J.F."/>
            <person name="Benocci T."/>
            <person name="Peng M."/>
            <person name="Battaglia E."/>
            <person name="Haridas S."/>
            <person name="Andreopoulos W."/>
            <person name="Labutti K."/>
            <person name="Pangilinan J."/>
            <person name="Floch G.L."/>
            <person name="Makela M.R."/>
            <person name="Henrissat B."/>
            <person name="Grigoriev I.V."/>
            <person name="Crouch J.A."/>
            <person name="De Vries R.P."/>
            <person name="Sukno S.A."/>
            <person name="Thon M.R."/>
        </authorList>
    </citation>
    <scope>NUCLEOTIDE SEQUENCE</scope>
    <source>
        <strain evidence="1">CBS 112980</strain>
    </source>
</reference>